<comment type="subcellular location">
    <subcellularLocation>
        <location evidence="5">Cytoplasm</location>
    </subcellularLocation>
</comment>
<dbReference type="HAMAP" id="MF_00014">
    <property type="entry name" value="Ribosome_mat_RimM"/>
    <property type="match status" value="1"/>
</dbReference>
<evidence type="ECO:0000256" key="5">
    <source>
        <dbReference type="HAMAP-Rule" id="MF_00014"/>
    </source>
</evidence>
<dbReference type="InterPro" id="IPR009000">
    <property type="entry name" value="Transl_B-barrel_sf"/>
</dbReference>
<dbReference type="Pfam" id="PF24986">
    <property type="entry name" value="PRC_RimM"/>
    <property type="match status" value="1"/>
</dbReference>
<evidence type="ECO:0000259" key="7">
    <source>
        <dbReference type="Pfam" id="PF24986"/>
    </source>
</evidence>
<dbReference type="InterPro" id="IPR011961">
    <property type="entry name" value="RimM"/>
</dbReference>
<protein>
    <recommendedName>
        <fullName evidence="5">Ribosome maturation factor RimM</fullName>
    </recommendedName>
</protein>
<accession>A0A8I0G722</accession>
<dbReference type="PANTHER" id="PTHR33692:SF1">
    <property type="entry name" value="RIBOSOME MATURATION FACTOR RIMM"/>
    <property type="match status" value="1"/>
</dbReference>
<evidence type="ECO:0000313" key="9">
    <source>
        <dbReference type="Proteomes" id="UP000627538"/>
    </source>
</evidence>
<keyword evidence="4 5" id="KW-0143">Chaperone</keyword>
<evidence type="ECO:0000313" key="8">
    <source>
        <dbReference type="EMBL" id="MBD3688997.1"/>
    </source>
</evidence>
<evidence type="ECO:0000256" key="3">
    <source>
        <dbReference type="ARBA" id="ARBA00022552"/>
    </source>
</evidence>
<comment type="function">
    <text evidence="5">An accessory protein needed during the final step in the assembly of 30S ribosomal subunit, possibly for assembly of the head region. Essential for efficient processing of 16S rRNA. May be needed both before and after RbfA during the maturation of 16S rRNA. It has affinity for free ribosomal 30S subunits but not for 70S ribosomes.</text>
</comment>
<reference evidence="8 9" key="1">
    <citation type="submission" date="2020-08" db="EMBL/GenBank/DDBJ databases">
        <title>Winkia gen. nov., sp. nov., isolated from faeces of the Anser albifrons in China.</title>
        <authorList>
            <person name="Liu Q."/>
        </authorList>
    </citation>
    <scope>NUCLEOTIDE SEQUENCE [LARGE SCALE GENOMIC DNA]</scope>
    <source>
        <strain evidence="8 9">C62</strain>
    </source>
</reference>
<evidence type="ECO:0000256" key="1">
    <source>
        <dbReference type="ARBA" id="ARBA00022490"/>
    </source>
</evidence>
<feature type="domain" description="Ribosome maturation factor RimM PRC barrel" evidence="7">
    <location>
        <begin position="98"/>
        <end position="164"/>
    </location>
</feature>
<proteinExistence type="inferred from homology"/>
<organism evidence="8 9">
    <name type="scientific">Nanchangia anserum</name>
    <dbReference type="NCBI Taxonomy" id="2692125"/>
    <lineage>
        <taxon>Bacteria</taxon>
        <taxon>Bacillati</taxon>
        <taxon>Actinomycetota</taxon>
        <taxon>Actinomycetes</taxon>
        <taxon>Actinomycetales</taxon>
        <taxon>Actinomycetaceae</taxon>
        <taxon>Nanchangia</taxon>
    </lineage>
</organism>
<dbReference type="GO" id="GO:0043022">
    <property type="term" value="F:ribosome binding"/>
    <property type="evidence" value="ECO:0007669"/>
    <property type="project" value="InterPro"/>
</dbReference>
<evidence type="ECO:0000259" key="6">
    <source>
        <dbReference type="Pfam" id="PF01782"/>
    </source>
</evidence>
<dbReference type="AlphaFoldDB" id="A0A8I0G722"/>
<comment type="domain">
    <text evidence="5">The PRC barrel domain binds ribosomal protein uS19.</text>
</comment>
<dbReference type="Pfam" id="PF01782">
    <property type="entry name" value="RimM"/>
    <property type="match status" value="1"/>
</dbReference>
<dbReference type="InterPro" id="IPR011033">
    <property type="entry name" value="PRC_barrel-like_sf"/>
</dbReference>
<keyword evidence="9" id="KW-1185">Reference proteome</keyword>
<dbReference type="RefSeq" id="WP_191071077.1">
    <property type="nucleotide sequence ID" value="NZ_CP060506.1"/>
</dbReference>
<comment type="subunit">
    <text evidence="5">Binds ribosomal protein uS19.</text>
</comment>
<keyword evidence="2 5" id="KW-0690">Ribosome biogenesis</keyword>
<sequence length="169" mass="18094">MTSTQQLVQVGVVGPARGLRGEVLVRPTTDEPEARFAPGAIVSTEDGETIEVVSSREISGRLCVFFAGWDTREAAEARRGCRLYAPARDDDDDEYYAFELAGMTALSPDGRELGTISGIQQGAYQDLLNVATPAGPVFVPFVHDLVPTIDREAGHVVIDAPDGLFGEEA</sequence>
<keyword evidence="3 5" id="KW-0698">rRNA processing</keyword>
<feature type="domain" description="RimM N-terminal" evidence="6">
    <location>
        <begin position="9"/>
        <end position="88"/>
    </location>
</feature>
<dbReference type="InterPro" id="IPR056792">
    <property type="entry name" value="PRC_RimM"/>
</dbReference>
<dbReference type="GO" id="GO:0006364">
    <property type="term" value="P:rRNA processing"/>
    <property type="evidence" value="ECO:0007669"/>
    <property type="project" value="UniProtKB-UniRule"/>
</dbReference>
<name>A0A8I0G722_9ACTO</name>
<dbReference type="GO" id="GO:0005840">
    <property type="term" value="C:ribosome"/>
    <property type="evidence" value="ECO:0007669"/>
    <property type="project" value="InterPro"/>
</dbReference>
<dbReference type="PANTHER" id="PTHR33692">
    <property type="entry name" value="RIBOSOME MATURATION FACTOR RIMM"/>
    <property type="match status" value="1"/>
</dbReference>
<dbReference type="InterPro" id="IPR036976">
    <property type="entry name" value="RimM_N_sf"/>
</dbReference>
<dbReference type="Proteomes" id="UP000627538">
    <property type="component" value="Unassembled WGS sequence"/>
</dbReference>
<comment type="caution">
    <text evidence="8">The sequence shown here is derived from an EMBL/GenBank/DDBJ whole genome shotgun (WGS) entry which is preliminary data.</text>
</comment>
<dbReference type="SUPFAM" id="SSF50447">
    <property type="entry name" value="Translation proteins"/>
    <property type="match status" value="1"/>
</dbReference>
<dbReference type="GO" id="GO:0005737">
    <property type="term" value="C:cytoplasm"/>
    <property type="evidence" value="ECO:0007669"/>
    <property type="project" value="UniProtKB-SubCell"/>
</dbReference>
<dbReference type="Gene3D" id="2.40.30.60">
    <property type="entry name" value="RimM"/>
    <property type="match status" value="1"/>
</dbReference>
<dbReference type="NCBIfam" id="TIGR02273">
    <property type="entry name" value="16S_RimM"/>
    <property type="match status" value="1"/>
</dbReference>
<evidence type="ECO:0000256" key="2">
    <source>
        <dbReference type="ARBA" id="ARBA00022517"/>
    </source>
</evidence>
<dbReference type="SUPFAM" id="SSF50346">
    <property type="entry name" value="PRC-barrel domain"/>
    <property type="match status" value="1"/>
</dbReference>
<keyword evidence="1 5" id="KW-0963">Cytoplasm</keyword>
<gene>
    <name evidence="5 8" type="primary">rimM</name>
    <name evidence="8" type="ORF">H8R10_01950</name>
</gene>
<evidence type="ECO:0000256" key="4">
    <source>
        <dbReference type="ARBA" id="ARBA00023186"/>
    </source>
</evidence>
<dbReference type="InterPro" id="IPR002676">
    <property type="entry name" value="RimM_N"/>
</dbReference>
<dbReference type="EMBL" id="JACRUO010000001">
    <property type="protein sequence ID" value="MBD3688997.1"/>
    <property type="molecule type" value="Genomic_DNA"/>
</dbReference>
<dbReference type="GO" id="GO:0042274">
    <property type="term" value="P:ribosomal small subunit biogenesis"/>
    <property type="evidence" value="ECO:0007669"/>
    <property type="project" value="UniProtKB-UniRule"/>
</dbReference>
<comment type="similarity">
    <text evidence="5">Belongs to the RimM family.</text>
</comment>
<dbReference type="Gene3D" id="2.30.30.240">
    <property type="entry name" value="PRC-barrel domain"/>
    <property type="match status" value="1"/>
</dbReference>